<gene>
    <name evidence="2" type="ORF">BS47DRAFT_1362867</name>
</gene>
<proteinExistence type="predicted"/>
<dbReference type="AlphaFoldDB" id="A0A9P6DS32"/>
<comment type="caution">
    <text evidence="2">The sequence shown here is derived from an EMBL/GenBank/DDBJ whole genome shotgun (WGS) entry which is preliminary data.</text>
</comment>
<feature type="region of interest" description="Disordered" evidence="1">
    <location>
        <begin position="69"/>
        <end position="168"/>
    </location>
</feature>
<dbReference type="Proteomes" id="UP000886523">
    <property type="component" value="Unassembled WGS sequence"/>
</dbReference>
<accession>A0A9P6DS32</accession>
<keyword evidence="3" id="KW-1185">Reference proteome</keyword>
<protein>
    <submittedName>
        <fullName evidence="2">Uncharacterized protein</fullName>
    </submittedName>
</protein>
<feature type="compositionally biased region" description="Pro residues" evidence="1">
    <location>
        <begin position="13"/>
        <end position="24"/>
    </location>
</feature>
<reference evidence="2" key="1">
    <citation type="journal article" date="2020" name="Nat. Commun.">
        <title>Large-scale genome sequencing of mycorrhizal fungi provides insights into the early evolution of symbiotic traits.</title>
        <authorList>
            <person name="Miyauchi S."/>
            <person name="Kiss E."/>
            <person name="Kuo A."/>
            <person name="Drula E."/>
            <person name="Kohler A."/>
            <person name="Sanchez-Garcia M."/>
            <person name="Morin E."/>
            <person name="Andreopoulos B."/>
            <person name="Barry K.W."/>
            <person name="Bonito G."/>
            <person name="Buee M."/>
            <person name="Carver A."/>
            <person name="Chen C."/>
            <person name="Cichocki N."/>
            <person name="Clum A."/>
            <person name="Culley D."/>
            <person name="Crous P.W."/>
            <person name="Fauchery L."/>
            <person name="Girlanda M."/>
            <person name="Hayes R.D."/>
            <person name="Keri Z."/>
            <person name="LaButti K."/>
            <person name="Lipzen A."/>
            <person name="Lombard V."/>
            <person name="Magnuson J."/>
            <person name="Maillard F."/>
            <person name="Murat C."/>
            <person name="Nolan M."/>
            <person name="Ohm R.A."/>
            <person name="Pangilinan J."/>
            <person name="Pereira M.F."/>
            <person name="Perotto S."/>
            <person name="Peter M."/>
            <person name="Pfister S."/>
            <person name="Riley R."/>
            <person name="Sitrit Y."/>
            <person name="Stielow J.B."/>
            <person name="Szollosi G."/>
            <person name="Zifcakova L."/>
            <person name="Stursova M."/>
            <person name="Spatafora J.W."/>
            <person name="Tedersoo L."/>
            <person name="Vaario L.M."/>
            <person name="Yamada A."/>
            <person name="Yan M."/>
            <person name="Wang P."/>
            <person name="Xu J."/>
            <person name="Bruns T."/>
            <person name="Baldrian P."/>
            <person name="Vilgalys R."/>
            <person name="Dunand C."/>
            <person name="Henrissat B."/>
            <person name="Grigoriev I.V."/>
            <person name="Hibbett D."/>
            <person name="Nagy L.G."/>
            <person name="Martin F.M."/>
        </authorList>
    </citation>
    <scope>NUCLEOTIDE SEQUENCE</scope>
    <source>
        <strain evidence="2">UP504</strain>
    </source>
</reference>
<feature type="compositionally biased region" description="Low complexity" evidence="1">
    <location>
        <begin position="141"/>
        <end position="150"/>
    </location>
</feature>
<feature type="region of interest" description="Disordered" evidence="1">
    <location>
        <begin position="1"/>
        <end position="24"/>
    </location>
</feature>
<evidence type="ECO:0000256" key="1">
    <source>
        <dbReference type="SAM" id="MobiDB-lite"/>
    </source>
</evidence>
<feature type="compositionally biased region" description="Basic residues" evidence="1">
    <location>
        <begin position="156"/>
        <end position="168"/>
    </location>
</feature>
<dbReference type="EMBL" id="MU128981">
    <property type="protein sequence ID" value="KAF9512826.1"/>
    <property type="molecule type" value="Genomic_DNA"/>
</dbReference>
<sequence length="168" mass="18555">MADHCLNHKKPPPNEPPLPETTTCTPPPNCNPLKLCQKTMRATGTMHLLKGCVGFQCCPSVPITHTNCKPKTPNPPDKTWEQGCTTQDARKARWNHTPTKVGVNHTPRTPQMNHTPAAAGHCLNQNPPNECMPNKPPLPNNQPLNEGPLNATHQMRPAKQRPTKRITT</sequence>
<evidence type="ECO:0000313" key="2">
    <source>
        <dbReference type="EMBL" id="KAF9512826.1"/>
    </source>
</evidence>
<organism evidence="2 3">
    <name type="scientific">Hydnum rufescens UP504</name>
    <dbReference type="NCBI Taxonomy" id="1448309"/>
    <lineage>
        <taxon>Eukaryota</taxon>
        <taxon>Fungi</taxon>
        <taxon>Dikarya</taxon>
        <taxon>Basidiomycota</taxon>
        <taxon>Agaricomycotina</taxon>
        <taxon>Agaricomycetes</taxon>
        <taxon>Cantharellales</taxon>
        <taxon>Hydnaceae</taxon>
        <taxon>Hydnum</taxon>
    </lineage>
</organism>
<name>A0A9P6DS32_9AGAM</name>
<evidence type="ECO:0000313" key="3">
    <source>
        <dbReference type="Proteomes" id="UP000886523"/>
    </source>
</evidence>